<name>A0A1T4MY58_9FUSO</name>
<dbReference type="Pfam" id="PF19289">
    <property type="entry name" value="PmbA_TldD_3rd"/>
    <property type="match status" value="1"/>
</dbReference>
<dbReference type="Proteomes" id="UP000191153">
    <property type="component" value="Unassembled WGS sequence"/>
</dbReference>
<feature type="domain" description="Metalloprotease TldD/E C-terminal" evidence="3">
    <location>
        <begin position="226"/>
        <end position="445"/>
    </location>
</feature>
<reference evidence="5 6" key="1">
    <citation type="submission" date="2017-02" db="EMBL/GenBank/DDBJ databases">
        <authorList>
            <person name="Peterson S.W."/>
        </authorList>
    </citation>
    <scope>NUCLEOTIDE SEQUENCE [LARGE SCALE GENOMIC DNA]</scope>
    <source>
        <strain evidence="5 6">ATCC 700028</strain>
    </source>
</reference>
<proteinExistence type="inferred from homology"/>
<dbReference type="InterPro" id="IPR047657">
    <property type="entry name" value="PmbA"/>
</dbReference>
<dbReference type="PANTHER" id="PTHR43421">
    <property type="entry name" value="METALLOPROTEASE PMBA"/>
    <property type="match status" value="1"/>
</dbReference>
<protein>
    <submittedName>
        <fullName evidence="5">PmbA protein</fullName>
    </submittedName>
</protein>
<dbReference type="STRING" id="180163.SAMN02745174_01381"/>
<dbReference type="Gene3D" id="3.30.2290.10">
    <property type="entry name" value="PmbA/TldD superfamily"/>
    <property type="match status" value="1"/>
</dbReference>
<dbReference type="GO" id="GO:0005829">
    <property type="term" value="C:cytosol"/>
    <property type="evidence" value="ECO:0007669"/>
    <property type="project" value="TreeGrafter"/>
</dbReference>
<dbReference type="Pfam" id="PF19290">
    <property type="entry name" value="PmbA_TldD_2nd"/>
    <property type="match status" value="1"/>
</dbReference>
<feature type="domain" description="Metalloprotease TldD/E central" evidence="4">
    <location>
        <begin position="113"/>
        <end position="218"/>
    </location>
</feature>
<evidence type="ECO:0000259" key="2">
    <source>
        <dbReference type="Pfam" id="PF01523"/>
    </source>
</evidence>
<dbReference type="AlphaFoldDB" id="A0A1T4MY58"/>
<dbReference type="OrthoDB" id="9803213at2"/>
<accession>A0A1T4MY58</accession>
<dbReference type="InterPro" id="IPR036059">
    <property type="entry name" value="TldD/PmbA_sf"/>
</dbReference>
<organism evidence="5 6">
    <name type="scientific">Cetobacterium ceti</name>
    <dbReference type="NCBI Taxonomy" id="180163"/>
    <lineage>
        <taxon>Bacteria</taxon>
        <taxon>Fusobacteriati</taxon>
        <taxon>Fusobacteriota</taxon>
        <taxon>Fusobacteriia</taxon>
        <taxon>Fusobacteriales</taxon>
        <taxon>Fusobacteriaceae</taxon>
        <taxon>Cetobacterium</taxon>
    </lineage>
</organism>
<dbReference type="SUPFAM" id="SSF111283">
    <property type="entry name" value="Putative modulator of DNA gyrase, PmbA/TldD"/>
    <property type="match status" value="1"/>
</dbReference>
<dbReference type="GO" id="GO:0008237">
    <property type="term" value="F:metallopeptidase activity"/>
    <property type="evidence" value="ECO:0007669"/>
    <property type="project" value="InterPro"/>
</dbReference>
<gene>
    <name evidence="5" type="ORF">SAMN02745174_01381</name>
</gene>
<sequence>MTVKEFIDKVFIKSKEMNLEEFEIYYVSSETSSVKVFNKSLDSYSDSQNQGISFRAKIGDKMGYSYTESLEEKDILPLINEAIENGKIIENEDIIDIYGEKKEYVKLNTYSEELDKITTEEKIEFLLEAEKYALEYDKRVKSVNYCVFGSGKSERRIKNSKSLDLHDMENYGYTYLAVVVEENGVIKNDSDYIVSRDFKDFDSKKIGENAVKKALKKLGAVDGESGSKKIVIGNRALSDLLGAMGGIYSAENVQKGISKFKDKLGEKVASEKVSIIDNPHLEDGYGSSAFDAEGVPTENKKLIENGILKTYLYNLKTAKKDGVQTTGNGAKGGYKGTMGIAPFNLYMEKGDKSLEEILKIAENGIYVDSFAGLHSGLNGVSGDFSLACEGFLIENGKITKPLNQITLAGNFFDMLLDIEEVGNDLEFNLSAVGAPTILVGSLNVGS</sequence>
<evidence type="ECO:0000313" key="6">
    <source>
        <dbReference type="Proteomes" id="UP000191153"/>
    </source>
</evidence>
<feature type="domain" description="Metalloprotease TldD/E N-terminal" evidence="2">
    <location>
        <begin position="23"/>
        <end position="85"/>
    </location>
</feature>
<keyword evidence="6" id="KW-1185">Reference proteome</keyword>
<evidence type="ECO:0000259" key="3">
    <source>
        <dbReference type="Pfam" id="PF19289"/>
    </source>
</evidence>
<evidence type="ECO:0000256" key="1">
    <source>
        <dbReference type="ARBA" id="ARBA00005836"/>
    </source>
</evidence>
<dbReference type="InterPro" id="IPR045569">
    <property type="entry name" value="Metalloprtase-TldD/E_C"/>
</dbReference>
<dbReference type="EMBL" id="FUWX01000009">
    <property type="protein sequence ID" value="SJZ72030.1"/>
    <property type="molecule type" value="Genomic_DNA"/>
</dbReference>
<dbReference type="Pfam" id="PF01523">
    <property type="entry name" value="PmbA_TldD_1st"/>
    <property type="match status" value="1"/>
</dbReference>
<dbReference type="PANTHER" id="PTHR43421:SF1">
    <property type="entry name" value="METALLOPROTEASE PMBA"/>
    <property type="match status" value="1"/>
</dbReference>
<dbReference type="InterPro" id="IPR002510">
    <property type="entry name" value="Metalloprtase-TldD/E_N"/>
</dbReference>
<evidence type="ECO:0000313" key="5">
    <source>
        <dbReference type="EMBL" id="SJZ72030.1"/>
    </source>
</evidence>
<dbReference type="InterPro" id="IPR035068">
    <property type="entry name" value="TldD/PmbA_N"/>
</dbReference>
<evidence type="ECO:0000259" key="4">
    <source>
        <dbReference type="Pfam" id="PF19290"/>
    </source>
</evidence>
<dbReference type="InterPro" id="IPR045570">
    <property type="entry name" value="Metalloprtase-TldD/E_cen_dom"/>
</dbReference>
<dbReference type="RefSeq" id="WP_078693875.1">
    <property type="nucleotide sequence ID" value="NZ_FUWX01000009.1"/>
</dbReference>
<dbReference type="GO" id="GO:0006508">
    <property type="term" value="P:proteolysis"/>
    <property type="evidence" value="ECO:0007669"/>
    <property type="project" value="InterPro"/>
</dbReference>
<comment type="similarity">
    <text evidence="1">Belongs to the peptidase U62 family.</text>
</comment>